<comment type="caution">
    <text evidence="17">The sequence shown here is derived from an EMBL/GenBank/DDBJ whole genome shotgun (WGS) entry which is preliminary data.</text>
</comment>
<organism evidence="17 18">
    <name type="scientific">Sphingomonas longa</name>
    <dbReference type="NCBI Taxonomy" id="2778730"/>
    <lineage>
        <taxon>Bacteria</taxon>
        <taxon>Pseudomonadati</taxon>
        <taxon>Pseudomonadota</taxon>
        <taxon>Alphaproteobacteria</taxon>
        <taxon>Sphingomonadales</taxon>
        <taxon>Sphingomonadaceae</taxon>
        <taxon>Sphingomonas</taxon>
    </lineage>
</organism>
<evidence type="ECO:0000256" key="9">
    <source>
        <dbReference type="ARBA" id="ARBA00022982"/>
    </source>
</evidence>
<feature type="transmembrane region" description="Helical" evidence="15">
    <location>
        <begin position="417"/>
        <end position="438"/>
    </location>
</feature>
<dbReference type="PROSITE" id="PS00077">
    <property type="entry name" value="COX1_CUB"/>
    <property type="match status" value="1"/>
</dbReference>
<dbReference type="InterPro" id="IPR036927">
    <property type="entry name" value="Cyt_c_oxase-like_su1_sf"/>
</dbReference>
<evidence type="ECO:0000256" key="5">
    <source>
        <dbReference type="ARBA" id="ARBA00022617"/>
    </source>
</evidence>
<dbReference type="PROSITE" id="PS50855">
    <property type="entry name" value="COX1"/>
    <property type="match status" value="1"/>
</dbReference>
<dbReference type="Gene3D" id="1.20.210.10">
    <property type="entry name" value="Cytochrome c oxidase-like, subunit I domain"/>
    <property type="match status" value="1"/>
</dbReference>
<evidence type="ECO:0000256" key="13">
    <source>
        <dbReference type="ARBA" id="ARBA00023136"/>
    </source>
</evidence>
<feature type="transmembrane region" description="Helical" evidence="15">
    <location>
        <begin position="104"/>
        <end position="127"/>
    </location>
</feature>
<dbReference type="EMBL" id="JAFEMC010000003">
    <property type="protein sequence ID" value="MBM6577338.1"/>
    <property type="molecule type" value="Genomic_DNA"/>
</dbReference>
<dbReference type="CDD" id="cd01662">
    <property type="entry name" value="Ubiquinol_Oxidase_I"/>
    <property type="match status" value="1"/>
</dbReference>
<feature type="transmembrane region" description="Helical" evidence="15">
    <location>
        <begin position="148"/>
        <end position="168"/>
    </location>
</feature>
<feature type="transmembrane region" description="Helical" evidence="15">
    <location>
        <begin position="615"/>
        <end position="635"/>
    </location>
</feature>
<dbReference type="PANTHER" id="PTHR10422">
    <property type="entry name" value="CYTOCHROME C OXIDASE SUBUNIT 1"/>
    <property type="match status" value="1"/>
</dbReference>
<dbReference type="PANTHER" id="PTHR10422:SF35">
    <property type="entry name" value="CYTOCHROME BO(3) UBIQUINOL OXIDASE SUBUNIT 1"/>
    <property type="match status" value="1"/>
</dbReference>
<evidence type="ECO:0000256" key="14">
    <source>
        <dbReference type="RuleBase" id="RU000370"/>
    </source>
</evidence>
<evidence type="ECO:0000256" key="11">
    <source>
        <dbReference type="ARBA" id="ARBA00023004"/>
    </source>
</evidence>
<evidence type="ECO:0000256" key="2">
    <source>
        <dbReference type="ARBA" id="ARBA00009578"/>
    </source>
</evidence>
<sequence>MSPIFGKLNWDSIPFDEPLPLVSSAVVAIAILSILGWVWKKGLFPYLWKEWITSVDHKRIGVMYCVLAAVMLLRGFSDALLMRSQQAIAYMNPGYLPPDHYDQIFSAHGTIMIFFVAMTFMIGLMNFALPLQLGVRDVAFPTLNSVSFWLTASGALLLNISLVVGEFAKTGWVVYPPLSELRFSPGVGVDYYLWAIQISGVGTLLSGVNLVTTILKMRAPGMGYTRMPMFCWTSLAANLLIVAAFPILTATLAMLTLDRYLGFHFFTNEAGGNQMMFVNLIWAWGHPEVYILILPAFGIFSEVVSTFSGKPLFGYRSMIAATMVICILSFMVWLHHFFTMGAGADVNGFFGITTMIIAVPTGVKVFNWLFTMYGGRIRFTSMMLWSLGFMVTFVIGGMTGVLLAVPPADFVLHNSLFLVAHFHNVVIGGVLFGAFAGLTYWWPKAFGFTLDERWGKRAFWFWIVGFYVAFMPLYVLGLMGMTRRLGHYDVAAWHPWLIAAAVGAVLIAIGIACQIVMIYVSIRDRERLADTSGDPWDGRTLEWITTSPPPPFNFAVLPNVQGEEAYWDIKSRALEKKQLSDRPEYEHFEMPHNSPTGIVTAFFATVMGFALIWHIWWMVILGFLGAWATFVVFAWRDEAEYEVPAEEARRRDAERRRAKAILLGLPEDSVA</sequence>
<keyword evidence="9 14" id="KW-0249">Electron transport</keyword>
<evidence type="ECO:0000256" key="4">
    <source>
        <dbReference type="ARBA" id="ARBA00022475"/>
    </source>
</evidence>
<keyword evidence="6 14" id="KW-0679">Respiratory chain</keyword>
<gene>
    <name evidence="17" type="primary">cyoB</name>
    <name evidence="17" type="ORF">ILT43_13220</name>
</gene>
<evidence type="ECO:0000256" key="8">
    <source>
        <dbReference type="ARBA" id="ARBA00022723"/>
    </source>
</evidence>
<keyword evidence="3 14" id="KW-0813">Transport</keyword>
<feature type="transmembrane region" description="Helical" evidence="15">
    <location>
        <begin position="235"/>
        <end position="257"/>
    </location>
</feature>
<keyword evidence="4" id="KW-1003">Cell membrane</keyword>
<keyword evidence="7 14" id="KW-0812">Transmembrane</keyword>
<evidence type="ECO:0000256" key="3">
    <source>
        <dbReference type="ARBA" id="ARBA00022448"/>
    </source>
</evidence>
<evidence type="ECO:0000256" key="1">
    <source>
        <dbReference type="ARBA" id="ARBA00004651"/>
    </source>
</evidence>
<dbReference type="NCBIfam" id="TIGR02843">
    <property type="entry name" value="CyoB"/>
    <property type="match status" value="1"/>
</dbReference>
<feature type="transmembrane region" description="Helical" evidence="15">
    <location>
        <begin position="350"/>
        <end position="370"/>
    </location>
</feature>
<evidence type="ECO:0000259" key="16">
    <source>
        <dbReference type="PROSITE" id="PS50855"/>
    </source>
</evidence>
<dbReference type="InterPro" id="IPR000883">
    <property type="entry name" value="Cyt_C_Oxase_1"/>
</dbReference>
<dbReference type="InterPro" id="IPR014207">
    <property type="entry name" value="Cyt_c_ubiqinol_oxidase_su1"/>
</dbReference>
<dbReference type="InterPro" id="IPR023615">
    <property type="entry name" value="Cyt_c_Oxase_su1_BS"/>
</dbReference>
<comment type="subcellular location">
    <subcellularLocation>
        <location evidence="1">Cell membrane</location>
        <topology evidence="1">Multi-pass membrane protein</topology>
    </subcellularLocation>
</comment>
<feature type="transmembrane region" description="Helical" evidence="15">
    <location>
        <begin position="496"/>
        <end position="520"/>
    </location>
</feature>
<evidence type="ECO:0000313" key="18">
    <source>
        <dbReference type="Proteomes" id="UP000763641"/>
    </source>
</evidence>
<keyword evidence="13 15" id="KW-0472">Membrane</keyword>
<evidence type="ECO:0000256" key="7">
    <source>
        <dbReference type="ARBA" id="ARBA00022692"/>
    </source>
</evidence>
<keyword evidence="11" id="KW-0408">Iron</keyword>
<evidence type="ECO:0000256" key="12">
    <source>
        <dbReference type="ARBA" id="ARBA00023008"/>
    </source>
</evidence>
<evidence type="ECO:0000256" key="10">
    <source>
        <dbReference type="ARBA" id="ARBA00022989"/>
    </source>
</evidence>
<feature type="transmembrane region" description="Helical" evidence="15">
    <location>
        <begin position="60"/>
        <end position="84"/>
    </location>
</feature>
<keyword evidence="5 14" id="KW-0349">Heme</keyword>
<keyword evidence="10 15" id="KW-1133">Transmembrane helix</keyword>
<feature type="transmembrane region" description="Helical" evidence="15">
    <location>
        <begin position="191"/>
        <end position="215"/>
    </location>
</feature>
<evidence type="ECO:0000313" key="17">
    <source>
        <dbReference type="EMBL" id="MBM6577338.1"/>
    </source>
</evidence>
<evidence type="ECO:0000256" key="15">
    <source>
        <dbReference type="SAM" id="Phobius"/>
    </source>
</evidence>
<dbReference type="Pfam" id="PF00115">
    <property type="entry name" value="COX1"/>
    <property type="match status" value="1"/>
</dbReference>
<dbReference type="SUPFAM" id="SSF81442">
    <property type="entry name" value="Cytochrome c oxidase subunit I-like"/>
    <property type="match status" value="1"/>
</dbReference>
<protein>
    <submittedName>
        <fullName evidence="17">Cytochrome o ubiquinol oxidase subunit I</fullName>
    </submittedName>
</protein>
<keyword evidence="18" id="KW-1185">Reference proteome</keyword>
<feature type="transmembrane region" description="Helical" evidence="15">
    <location>
        <begin position="20"/>
        <end position="39"/>
    </location>
</feature>
<dbReference type="PRINTS" id="PR01165">
    <property type="entry name" value="CYCOXIDASEI"/>
</dbReference>
<evidence type="ECO:0000256" key="6">
    <source>
        <dbReference type="ARBA" id="ARBA00022660"/>
    </source>
</evidence>
<accession>A0ABS2DA30</accession>
<feature type="transmembrane region" description="Helical" evidence="15">
    <location>
        <begin position="319"/>
        <end position="338"/>
    </location>
</feature>
<name>A0ABS2DA30_9SPHN</name>
<feature type="transmembrane region" description="Helical" evidence="15">
    <location>
        <begin position="382"/>
        <end position="405"/>
    </location>
</feature>
<reference evidence="17 18" key="1">
    <citation type="submission" date="2020-12" db="EMBL/GenBank/DDBJ databases">
        <title>Sphingomonas sp.</title>
        <authorList>
            <person name="Kim M.K."/>
        </authorList>
    </citation>
    <scope>NUCLEOTIDE SEQUENCE [LARGE SCALE GENOMIC DNA]</scope>
    <source>
        <strain evidence="17 18">BT552</strain>
    </source>
</reference>
<keyword evidence="8" id="KW-0479">Metal-binding</keyword>
<comment type="similarity">
    <text evidence="2 14">Belongs to the heme-copper respiratory oxidase family.</text>
</comment>
<feature type="transmembrane region" description="Helical" evidence="15">
    <location>
        <begin position="459"/>
        <end position="476"/>
    </location>
</feature>
<feature type="domain" description="Cytochrome oxidase subunit I profile" evidence="16">
    <location>
        <begin position="42"/>
        <end position="561"/>
    </location>
</feature>
<keyword evidence="12" id="KW-0186">Copper</keyword>
<dbReference type="InterPro" id="IPR023616">
    <property type="entry name" value="Cyt_c_oxase-like_su1_dom"/>
</dbReference>
<dbReference type="Proteomes" id="UP000763641">
    <property type="component" value="Unassembled WGS sequence"/>
</dbReference>
<proteinExistence type="inferred from homology"/>